<dbReference type="AlphaFoldDB" id="H8H2I3"/>
<dbReference type="PATRIC" id="fig|745776.4.peg.3750"/>
<dbReference type="KEGG" id="dgo:DGo_PB0461"/>
<keyword evidence="1" id="KW-0614">Plasmid</keyword>
<organism evidence="1 2">
    <name type="scientific">Deinococcus gobiensis (strain DSM 21396 / JCM 16679 / CGMCC 1.7299 / I-0)</name>
    <dbReference type="NCBI Taxonomy" id="745776"/>
    <lineage>
        <taxon>Bacteria</taxon>
        <taxon>Thermotogati</taxon>
        <taxon>Deinococcota</taxon>
        <taxon>Deinococci</taxon>
        <taxon>Deinococcales</taxon>
        <taxon>Deinococcaceae</taxon>
        <taxon>Deinococcus</taxon>
    </lineage>
</organism>
<evidence type="ECO:0000313" key="1">
    <source>
        <dbReference type="EMBL" id="AFD27730.1"/>
    </source>
</evidence>
<name>H8H2I3_DEIGI</name>
<proteinExistence type="predicted"/>
<accession>H8H2I3</accession>
<gene>
    <name evidence="1" type="ordered locus">DGo_PB0461</name>
</gene>
<protein>
    <submittedName>
        <fullName evidence="1">Uncharacterized protein</fullName>
    </submittedName>
</protein>
<sequence length="117" mass="12434">MDVPLDQVQALSAQQTDAERRQWERQLYAGVAAWGGELPKNLAQRILPDHRLRGAGAAAGLTTTAPYPVSKALAAALGEAMGLGLLEGPVWLSWPAARDGRPLIRIWEGIALSGGAR</sequence>
<keyword evidence="2" id="KW-1185">Reference proteome</keyword>
<reference evidence="1 2" key="1">
    <citation type="journal article" date="2012" name="PLoS ONE">
        <title>Genome sequence and transcriptome analysis of the radioresistant bacterium Deinococcus gobiensis: insights into the extreme environmental adaptations.</title>
        <authorList>
            <person name="Yuan M."/>
            <person name="Chen M."/>
            <person name="Zhang W."/>
            <person name="Lu W."/>
            <person name="Wang J."/>
            <person name="Yang M."/>
            <person name="Zhao P."/>
            <person name="Tang R."/>
            <person name="Li X."/>
            <person name="Hao Y."/>
            <person name="Zhou Z."/>
            <person name="Zhan Y."/>
            <person name="Yu H."/>
            <person name="Teng C."/>
            <person name="Yan Y."/>
            <person name="Ping S."/>
            <person name="Wang Y."/>
            <person name="Lin M."/>
        </authorList>
    </citation>
    <scope>NUCLEOTIDE SEQUENCE [LARGE SCALE GENOMIC DNA]</scope>
    <source>
        <strain evidence="2">DSM 21396 / JCM 16679 / CGMCC 1.7299 / I-0</strain>
        <plasmid evidence="1">P2</plasmid>
    </source>
</reference>
<dbReference type="Proteomes" id="UP000007575">
    <property type="component" value="Plasmid P2"/>
</dbReference>
<dbReference type="EMBL" id="CP002193">
    <property type="protein sequence ID" value="AFD27730.1"/>
    <property type="molecule type" value="Genomic_DNA"/>
</dbReference>
<evidence type="ECO:0000313" key="2">
    <source>
        <dbReference type="Proteomes" id="UP000007575"/>
    </source>
</evidence>
<geneLocation type="plasmid" evidence="1 2">
    <name>P2</name>
</geneLocation>
<dbReference type="HOGENOM" id="CLU_2080933_0_0_0"/>